<dbReference type="EMBL" id="CP032382">
    <property type="protein sequence ID" value="AYB30021.1"/>
    <property type="molecule type" value="Genomic_DNA"/>
</dbReference>
<dbReference type="OrthoDB" id="9861593at2"/>
<feature type="transmembrane region" description="Helical" evidence="1">
    <location>
        <begin position="42"/>
        <end position="60"/>
    </location>
</feature>
<feature type="transmembrane region" description="Helical" evidence="1">
    <location>
        <begin position="72"/>
        <end position="94"/>
    </location>
</feature>
<evidence type="ECO:0000256" key="1">
    <source>
        <dbReference type="SAM" id="Phobius"/>
    </source>
</evidence>
<keyword evidence="1" id="KW-1133">Transmembrane helix</keyword>
<accession>A0A385SHU1</accession>
<proteinExistence type="predicted"/>
<dbReference type="RefSeq" id="WP_119753328.1">
    <property type="nucleotide sequence ID" value="NZ_CP032382.1"/>
</dbReference>
<feature type="transmembrane region" description="Helical" evidence="1">
    <location>
        <begin position="12"/>
        <end position="30"/>
    </location>
</feature>
<evidence type="ECO:0000313" key="2">
    <source>
        <dbReference type="EMBL" id="AYB30021.1"/>
    </source>
</evidence>
<reference evidence="3" key="1">
    <citation type="submission" date="2018-09" db="EMBL/GenBank/DDBJ databases">
        <title>Chryseolinea sp. KIS68-18 isolated from soil.</title>
        <authorList>
            <person name="Weon H.-Y."/>
            <person name="Kwon S.-W."/>
            <person name="Lee S.A."/>
        </authorList>
    </citation>
    <scope>NUCLEOTIDE SEQUENCE [LARGE SCALE GENOMIC DNA]</scope>
    <source>
        <strain evidence="3">KIS68-18</strain>
    </source>
</reference>
<protein>
    <submittedName>
        <fullName evidence="2">Uncharacterized protein</fullName>
    </submittedName>
</protein>
<dbReference type="AlphaFoldDB" id="A0A385SHU1"/>
<evidence type="ECO:0000313" key="3">
    <source>
        <dbReference type="Proteomes" id="UP000266183"/>
    </source>
</evidence>
<name>A0A385SHU1_9BACT</name>
<organism evidence="2 3">
    <name type="scientific">Chryseolinea soli</name>
    <dbReference type="NCBI Taxonomy" id="2321403"/>
    <lineage>
        <taxon>Bacteria</taxon>
        <taxon>Pseudomonadati</taxon>
        <taxon>Bacteroidota</taxon>
        <taxon>Cytophagia</taxon>
        <taxon>Cytophagales</taxon>
        <taxon>Fulvivirgaceae</taxon>
        <taxon>Chryseolinea</taxon>
    </lineage>
</organism>
<keyword evidence="3" id="KW-1185">Reference proteome</keyword>
<gene>
    <name evidence="2" type="ORF">D4L85_05260</name>
</gene>
<keyword evidence="1" id="KW-0472">Membrane</keyword>
<dbReference type="KEGG" id="chk:D4L85_05260"/>
<sequence length="110" mass="12711">MNEKLIKLFGKYAVLLSVSYVIEIAIRRFGFDIDLNLALVELSIYGLITLMNVIIALVIKKDKDTFQIPTRYVYFSTILYRPVGVCSFLLYAFYNERRAKQNADEVSESL</sequence>
<keyword evidence="1" id="KW-0812">Transmembrane</keyword>
<dbReference type="Proteomes" id="UP000266183">
    <property type="component" value="Chromosome"/>
</dbReference>